<dbReference type="NCBIfam" id="TIGR00254">
    <property type="entry name" value="GGDEF"/>
    <property type="match status" value="1"/>
</dbReference>
<organism evidence="5 6">
    <name type="scientific">Dechloromonas hankyongensis</name>
    <dbReference type="NCBI Taxonomy" id="2908002"/>
    <lineage>
        <taxon>Bacteria</taxon>
        <taxon>Pseudomonadati</taxon>
        <taxon>Pseudomonadota</taxon>
        <taxon>Betaproteobacteria</taxon>
        <taxon>Rhodocyclales</taxon>
        <taxon>Azonexaceae</taxon>
        <taxon>Dechloromonas</taxon>
    </lineage>
</organism>
<dbReference type="SUPFAM" id="SSF55073">
    <property type="entry name" value="Nucleotide cyclase"/>
    <property type="match status" value="1"/>
</dbReference>
<dbReference type="EC" id="2.7.7.65" evidence="1"/>
<proteinExistence type="predicted"/>
<feature type="transmembrane region" description="Helical" evidence="3">
    <location>
        <begin position="233"/>
        <end position="255"/>
    </location>
</feature>
<feature type="transmembrane region" description="Helical" evidence="3">
    <location>
        <begin position="206"/>
        <end position="226"/>
    </location>
</feature>
<dbReference type="InterPro" id="IPR050469">
    <property type="entry name" value="Diguanylate_Cyclase"/>
</dbReference>
<sequence>MKNISVPVPAHLNPFFLSTLTASRGERRLAFGAMLLSLLAFVVMAPFAKEQLPAISAFIPIYQSALVVIDLITVILLLNQYISFNSRALFVLGCGYLFSASMTVVHTLTFPGLFAPGGLLGAGPQSTAWLYMLWHGGFPLFIIGYALIKRLDGDMSSLQTNGRQGRALVLACFCVLSVVTGLALLATAGQDLLPTIMQGNRYTPSMIFVISTVWLFGLGALLALWLSRPHSVLDLWLMVVMTAWLIDVALSAMLNQGRFDLGFYAGRIYGLLAASFVLLVLLAESGMLYKQLVQLTATLQRLTTQDALTGIANRRAFDGGLDAEWRRAQRSGLPLSLMMIDVDFFKGYNDRYGHIAGDKCLQAVAGALRLGMPRATDLVARYGGEEFVVLLAQTEATMAAGLAERLRQAIEALALPSAASPFGFVSVSIGVAGVHLKHAGEARDSGAEEGGPARLVEAADRQLYAAKEAGRNRVEYTRP</sequence>
<feature type="transmembrane region" description="Helical" evidence="3">
    <location>
        <begin position="29"/>
        <end position="48"/>
    </location>
</feature>
<feature type="transmembrane region" description="Helical" evidence="3">
    <location>
        <begin position="89"/>
        <end position="108"/>
    </location>
</feature>
<dbReference type="PROSITE" id="PS50887">
    <property type="entry name" value="GGDEF"/>
    <property type="match status" value="1"/>
</dbReference>
<dbReference type="PANTHER" id="PTHR45138:SF9">
    <property type="entry name" value="DIGUANYLATE CYCLASE DGCM-RELATED"/>
    <property type="match status" value="1"/>
</dbReference>
<accession>A0ABS9K2S7</accession>
<evidence type="ECO:0000256" key="3">
    <source>
        <dbReference type="SAM" id="Phobius"/>
    </source>
</evidence>
<dbReference type="Pfam" id="PF17158">
    <property type="entry name" value="MASE4"/>
    <property type="match status" value="1"/>
</dbReference>
<evidence type="ECO:0000313" key="6">
    <source>
        <dbReference type="Proteomes" id="UP001165384"/>
    </source>
</evidence>
<reference evidence="5" key="1">
    <citation type="submission" date="2022-01" db="EMBL/GenBank/DDBJ databases">
        <authorList>
            <person name="Jo J.-H."/>
            <person name="Im W.-T."/>
        </authorList>
    </citation>
    <scope>NUCLEOTIDE SEQUENCE</scope>
    <source>
        <strain evidence="5">XY25</strain>
    </source>
</reference>
<dbReference type="Pfam" id="PF00990">
    <property type="entry name" value="GGDEF"/>
    <property type="match status" value="1"/>
</dbReference>
<dbReference type="GO" id="GO:0052621">
    <property type="term" value="F:diguanylate cyclase activity"/>
    <property type="evidence" value="ECO:0007669"/>
    <property type="project" value="UniProtKB-EC"/>
</dbReference>
<dbReference type="InterPro" id="IPR000160">
    <property type="entry name" value="GGDEF_dom"/>
</dbReference>
<evidence type="ECO:0000256" key="2">
    <source>
        <dbReference type="ARBA" id="ARBA00034247"/>
    </source>
</evidence>
<dbReference type="InterPro" id="IPR043128">
    <property type="entry name" value="Rev_trsase/Diguanyl_cyclase"/>
</dbReference>
<evidence type="ECO:0000313" key="5">
    <source>
        <dbReference type="EMBL" id="MCG2577492.1"/>
    </source>
</evidence>
<dbReference type="CDD" id="cd01949">
    <property type="entry name" value="GGDEF"/>
    <property type="match status" value="1"/>
</dbReference>
<keyword evidence="6" id="KW-1185">Reference proteome</keyword>
<keyword evidence="3" id="KW-0472">Membrane</keyword>
<feature type="transmembrane region" description="Helical" evidence="3">
    <location>
        <begin position="261"/>
        <end position="282"/>
    </location>
</feature>
<feature type="transmembrane region" description="Helical" evidence="3">
    <location>
        <begin position="54"/>
        <end position="77"/>
    </location>
</feature>
<dbReference type="RefSeq" id="WP_275710638.1">
    <property type="nucleotide sequence ID" value="NZ_JAKLTN010000002.1"/>
</dbReference>
<feature type="domain" description="GGDEF" evidence="4">
    <location>
        <begin position="333"/>
        <end position="479"/>
    </location>
</feature>
<keyword evidence="5" id="KW-0808">Transferase</keyword>
<dbReference type="SMART" id="SM00267">
    <property type="entry name" value="GGDEF"/>
    <property type="match status" value="1"/>
</dbReference>
<dbReference type="InterPro" id="IPR033424">
    <property type="entry name" value="MASE4"/>
</dbReference>
<protein>
    <recommendedName>
        <fullName evidence="1">diguanylate cyclase</fullName>
        <ecNumber evidence="1">2.7.7.65</ecNumber>
    </recommendedName>
</protein>
<dbReference type="Gene3D" id="3.30.70.270">
    <property type="match status" value="1"/>
</dbReference>
<keyword evidence="3" id="KW-0812">Transmembrane</keyword>
<keyword evidence="3" id="KW-1133">Transmembrane helix</keyword>
<feature type="transmembrane region" description="Helical" evidence="3">
    <location>
        <begin position="168"/>
        <end position="186"/>
    </location>
</feature>
<dbReference type="Proteomes" id="UP001165384">
    <property type="component" value="Unassembled WGS sequence"/>
</dbReference>
<keyword evidence="5" id="KW-0548">Nucleotidyltransferase</keyword>
<dbReference type="EMBL" id="JAKLTN010000002">
    <property type="protein sequence ID" value="MCG2577492.1"/>
    <property type="molecule type" value="Genomic_DNA"/>
</dbReference>
<evidence type="ECO:0000256" key="1">
    <source>
        <dbReference type="ARBA" id="ARBA00012528"/>
    </source>
</evidence>
<name>A0ABS9K2S7_9RHOO</name>
<comment type="caution">
    <text evidence="5">The sequence shown here is derived from an EMBL/GenBank/DDBJ whole genome shotgun (WGS) entry which is preliminary data.</text>
</comment>
<dbReference type="InterPro" id="IPR029787">
    <property type="entry name" value="Nucleotide_cyclase"/>
</dbReference>
<feature type="transmembrane region" description="Helical" evidence="3">
    <location>
        <begin position="128"/>
        <end position="148"/>
    </location>
</feature>
<gene>
    <name evidence="5" type="ORF">LZ012_10850</name>
</gene>
<evidence type="ECO:0000259" key="4">
    <source>
        <dbReference type="PROSITE" id="PS50887"/>
    </source>
</evidence>
<comment type="catalytic activity">
    <reaction evidence="2">
        <text>2 GTP = 3',3'-c-di-GMP + 2 diphosphate</text>
        <dbReference type="Rhea" id="RHEA:24898"/>
        <dbReference type="ChEBI" id="CHEBI:33019"/>
        <dbReference type="ChEBI" id="CHEBI:37565"/>
        <dbReference type="ChEBI" id="CHEBI:58805"/>
        <dbReference type="EC" id="2.7.7.65"/>
    </reaction>
</comment>
<dbReference type="PANTHER" id="PTHR45138">
    <property type="entry name" value="REGULATORY COMPONENTS OF SENSORY TRANSDUCTION SYSTEM"/>
    <property type="match status" value="1"/>
</dbReference>